<evidence type="ECO:0000256" key="6">
    <source>
        <dbReference type="ARBA" id="ARBA00023098"/>
    </source>
</evidence>
<dbReference type="GO" id="GO:0005829">
    <property type="term" value="C:cytosol"/>
    <property type="evidence" value="ECO:0007669"/>
    <property type="project" value="TreeGrafter"/>
</dbReference>
<evidence type="ECO:0000256" key="14">
    <source>
        <dbReference type="PIRSR" id="PIRSR000114-1"/>
    </source>
</evidence>
<dbReference type="InterPro" id="IPR013328">
    <property type="entry name" value="6PGD_dom2"/>
</dbReference>
<comment type="catalytic activity">
    <reaction evidence="9">
        <text>sn-glycerol 3-phosphate + NADP(+) = dihydroxyacetone phosphate + NADPH + H(+)</text>
        <dbReference type="Rhea" id="RHEA:11096"/>
        <dbReference type="ChEBI" id="CHEBI:15378"/>
        <dbReference type="ChEBI" id="CHEBI:57597"/>
        <dbReference type="ChEBI" id="CHEBI:57642"/>
        <dbReference type="ChEBI" id="CHEBI:57783"/>
        <dbReference type="ChEBI" id="CHEBI:58349"/>
        <dbReference type="EC" id="1.1.1.94"/>
    </reaction>
    <physiologicalReaction direction="right-to-left" evidence="9">
        <dbReference type="Rhea" id="RHEA:11098"/>
    </physiologicalReaction>
</comment>
<dbReference type="PANTHER" id="PTHR11728">
    <property type="entry name" value="GLYCEROL-3-PHOSPHATE DEHYDROGENASE"/>
    <property type="match status" value="1"/>
</dbReference>
<feature type="binding site" evidence="13">
    <location>
        <position position="253"/>
    </location>
    <ligand>
        <name>sn-glycerol 3-phosphate</name>
        <dbReference type="ChEBI" id="CHEBI:57597"/>
    </ligand>
</feature>
<dbReference type="InterPro" id="IPR036291">
    <property type="entry name" value="NAD(P)-bd_dom_sf"/>
</dbReference>
<evidence type="ECO:0000256" key="13">
    <source>
        <dbReference type="HAMAP-Rule" id="MF_00394"/>
    </source>
</evidence>
<dbReference type="NCBIfam" id="NF000942">
    <property type="entry name" value="PRK00094.1-4"/>
    <property type="match status" value="1"/>
</dbReference>
<keyword evidence="7 13" id="KW-0594">Phospholipid biosynthesis</keyword>
<dbReference type="GO" id="GO:0046168">
    <property type="term" value="P:glycerol-3-phosphate catabolic process"/>
    <property type="evidence" value="ECO:0007669"/>
    <property type="project" value="InterPro"/>
</dbReference>
<evidence type="ECO:0000256" key="12">
    <source>
        <dbReference type="ARBA" id="ARBA00080511"/>
    </source>
</evidence>
<feature type="binding site" evidence="16">
    <location>
        <begin position="8"/>
        <end position="13"/>
    </location>
    <ligand>
        <name>NAD(+)</name>
        <dbReference type="ChEBI" id="CHEBI:57540"/>
    </ligand>
</feature>
<dbReference type="InterPro" id="IPR008927">
    <property type="entry name" value="6-PGluconate_DH-like_C_sf"/>
</dbReference>
<sequence>MKKIAVIGAGGWGLALGLLLNEKKHQVTFWCYDEKEKNDILQHRENKRCLPGIKIPLEISFTNDMKEALQKADIAIMAVPSKAIRSTAQLMKEAIEPQTIVVNVSKGIEEHTLLCLADVINEEITNPVVVLSGPSHAEEVARHIPTTVVVSSTDMVKACEVQELFMNEYFRVYTNDDLIGVELGGALKNVIALAAGIVEGMGYGDNTKAALITRGIAEMSRLGVEMGGKMETFAGLTGIGDLVVTCTSGHSRNRRAGELVGQGFSIEEAMKQVNMVVEGVPTTKAAYALMKKYNVEMPILTAINGVLFEGKPVKETIYSLMMRDKKDEL</sequence>
<feature type="domain" description="Glycerol-3-phosphate dehydrogenase NAD-dependent N-terminal" evidence="18">
    <location>
        <begin position="3"/>
        <end position="155"/>
    </location>
</feature>
<dbReference type="SUPFAM" id="SSF48179">
    <property type="entry name" value="6-phosphogluconate dehydrogenase C-terminal domain-like"/>
    <property type="match status" value="1"/>
</dbReference>
<keyword evidence="3 13" id="KW-0521">NADP</keyword>
<dbReference type="GO" id="GO:0051287">
    <property type="term" value="F:NAD binding"/>
    <property type="evidence" value="ECO:0007669"/>
    <property type="project" value="InterPro"/>
</dbReference>
<evidence type="ECO:0000256" key="1">
    <source>
        <dbReference type="ARBA" id="ARBA00011009"/>
    </source>
</evidence>
<dbReference type="FunFam" id="3.40.50.720:FF:000019">
    <property type="entry name" value="Glycerol-3-phosphate dehydrogenase [NAD(P)+]"/>
    <property type="match status" value="1"/>
</dbReference>
<feature type="binding site" evidence="13">
    <location>
        <position position="106"/>
    </location>
    <ligand>
        <name>sn-glycerol 3-phosphate</name>
        <dbReference type="ChEBI" id="CHEBI:57597"/>
    </ligand>
</feature>
<keyword evidence="4 13" id="KW-0560">Oxidoreductase</keyword>
<reference evidence="20" key="2">
    <citation type="submission" date="2021-04" db="EMBL/GenBank/DDBJ databases">
        <authorList>
            <person name="Gilroy R."/>
        </authorList>
    </citation>
    <scope>NUCLEOTIDE SEQUENCE</scope>
    <source>
        <strain evidence="20">B5-657</strain>
    </source>
</reference>
<name>A0A9E2NP93_9FIRM</name>
<evidence type="ECO:0000256" key="8">
    <source>
        <dbReference type="ARBA" id="ARBA00023264"/>
    </source>
</evidence>
<dbReference type="Gene3D" id="3.40.50.720">
    <property type="entry name" value="NAD(P)-binding Rossmann-like Domain"/>
    <property type="match status" value="1"/>
</dbReference>
<evidence type="ECO:0000256" key="7">
    <source>
        <dbReference type="ARBA" id="ARBA00023209"/>
    </source>
</evidence>
<dbReference type="GO" id="GO:0006650">
    <property type="term" value="P:glycerophospholipid metabolic process"/>
    <property type="evidence" value="ECO:0007669"/>
    <property type="project" value="UniProtKB-UniRule"/>
</dbReference>
<comment type="caution">
    <text evidence="20">The sequence shown here is derived from an EMBL/GenBank/DDBJ whole genome shotgun (WGS) entry which is preliminary data.</text>
</comment>
<keyword evidence="6 13" id="KW-0443">Lipid metabolism</keyword>
<evidence type="ECO:0000256" key="5">
    <source>
        <dbReference type="ARBA" id="ARBA00023027"/>
    </source>
</evidence>
<gene>
    <name evidence="13" type="primary">gpsA</name>
    <name evidence="20" type="ORF">H9872_10690</name>
</gene>
<dbReference type="InterPro" id="IPR011128">
    <property type="entry name" value="G3P_DH_NAD-dep_N"/>
</dbReference>
<organism evidence="20 21">
    <name type="scientific">Candidatus Cellulosilyticum pullistercoris</name>
    <dbReference type="NCBI Taxonomy" id="2838521"/>
    <lineage>
        <taxon>Bacteria</taxon>
        <taxon>Bacillati</taxon>
        <taxon>Bacillota</taxon>
        <taxon>Clostridia</taxon>
        <taxon>Lachnospirales</taxon>
        <taxon>Cellulosilyticaceae</taxon>
        <taxon>Cellulosilyticum</taxon>
    </lineage>
</organism>
<feature type="binding site" evidence="15">
    <location>
        <begin position="252"/>
        <end position="253"/>
    </location>
    <ligand>
        <name>substrate</name>
    </ligand>
</feature>
<evidence type="ECO:0000256" key="10">
    <source>
        <dbReference type="ARBA" id="ARBA00066687"/>
    </source>
</evidence>
<evidence type="ECO:0000256" key="4">
    <source>
        <dbReference type="ARBA" id="ARBA00023002"/>
    </source>
</evidence>
<keyword evidence="8 13" id="KW-1208">Phospholipid metabolism</keyword>
<feature type="binding site" evidence="16">
    <location>
        <position position="137"/>
    </location>
    <ligand>
        <name>NAD(+)</name>
        <dbReference type="ChEBI" id="CHEBI:57540"/>
    </ligand>
</feature>
<dbReference type="AlphaFoldDB" id="A0A9E2NP93"/>
<dbReference type="PROSITE" id="PS00957">
    <property type="entry name" value="NAD_G3PDH"/>
    <property type="match status" value="1"/>
</dbReference>
<dbReference type="InterPro" id="IPR006168">
    <property type="entry name" value="G3P_DH_NAD-dep"/>
</dbReference>
<comment type="subcellular location">
    <subcellularLocation>
        <location evidence="13">Cytoplasm</location>
    </subcellularLocation>
</comment>
<evidence type="ECO:0000256" key="15">
    <source>
        <dbReference type="PIRSR" id="PIRSR000114-2"/>
    </source>
</evidence>
<evidence type="ECO:0000256" key="3">
    <source>
        <dbReference type="ARBA" id="ARBA00022857"/>
    </source>
</evidence>
<dbReference type="HAMAP" id="MF_00394">
    <property type="entry name" value="NAD_Glyc3P_dehydrog"/>
    <property type="match status" value="1"/>
</dbReference>
<dbReference type="PIRSF" id="PIRSF000114">
    <property type="entry name" value="Glycerol-3-P_dh"/>
    <property type="match status" value="1"/>
</dbReference>
<dbReference type="Gene3D" id="1.10.1040.10">
    <property type="entry name" value="N-(1-d-carboxylethyl)-l-norvaline Dehydrogenase, domain 2"/>
    <property type="match status" value="1"/>
</dbReference>
<reference evidence="20" key="1">
    <citation type="journal article" date="2021" name="PeerJ">
        <title>Extensive microbial diversity within the chicken gut microbiome revealed by metagenomics and culture.</title>
        <authorList>
            <person name="Gilroy R."/>
            <person name="Ravi A."/>
            <person name="Getino M."/>
            <person name="Pursley I."/>
            <person name="Horton D.L."/>
            <person name="Alikhan N.F."/>
            <person name="Baker D."/>
            <person name="Gharbi K."/>
            <person name="Hall N."/>
            <person name="Watson M."/>
            <person name="Adriaenssens E.M."/>
            <person name="Foster-Nyarko E."/>
            <person name="Jarju S."/>
            <person name="Secka A."/>
            <person name="Antonio M."/>
            <person name="Oren A."/>
            <person name="Chaudhuri R.R."/>
            <person name="La Ragione R."/>
            <person name="Hildebrand F."/>
            <person name="Pallen M.J."/>
        </authorList>
    </citation>
    <scope>NUCLEOTIDE SEQUENCE</scope>
    <source>
        <strain evidence="20">B5-657</strain>
    </source>
</reference>
<comment type="similarity">
    <text evidence="1 13 17">Belongs to the NAD-dependent glycerol-3-phosphate dehydrogenase family.</text>
</comment>
<feature type="binding site" evidence="15">
    <location>
        <position position="106"/>
    </location>
    <ligand>
        <name>substrate</name>
    </ligand>
</feature>
<dbReference type="Pfam" id="PF01210">
    <property type="entry name" value="NAD_Gly3P_dh_N"/>
    <property type="match status" value="1"/>
</dbReference>
<feature type="binding site" evidence="13">
    <location>
        <position position="106"/>
    </location>
    <ligand>
        <name>NADPH</name>
        <dbReference type="ChEBI" id="CHEBI:57783"/>
    </ligand>
</feature>
<feature type="binding site" evidence="13">
    <location>
        <position position="252"/>
    </location>
    <ligand>
        <name>NADPH</name>
        <dbReference type="ChEBI" id="CHEBI:57783"/>
    </ligand>
</feature>
<evidence type="ECO:0000256" key="2">
    <source>
        <dbReference type="ARBA" id="ARBA00022516"/>
    </source>
</evidence>
<feature type="binding site" evidence="13">
    <location>
        <position position="278"/>
    </location>
    <ligand>
        <name>NADPH</name>
        <dbReference type="ChEBI" id="CHEBI:57783"/>
    </ligand>
</feature>
<evidence type="ECO:0000256" key="9">
    <source>
        <dbReference type="ARBA" id="ARBA00052716"/>
    </source>
</evidence>
<dbReference type="EC" id="1.1.1.94" evidence="10 13"/>
<evidence type="ECO:0000259" key="18">
    <source>
        <dbReference type="Pfam" id="PF01210"/>
    </source>
</evidence>
<keyword evidence="2 13" id="KW-0444">Lipid biosynthesis</keyword>
<dbReference type="InterPro" id="IPR006109">
    <property type="entry name" value="G3P_DH_NAD-dep_C"/>
</dbReference>
<comment type="catalytic activity">
    <reaction evidence="13">
        <text>sn-glycerol 3-phosphate + NAD(+) = dihydroxyacetone phosphate + NADH + H(+)</text>
        <dbReference type="Rhea" id="RHEA:11092"/>
        <dbReference type="ChEBI" id="CHEBI:15378"/>
        <dbReference type="ChEBI" id="CHEBI:57540"/>
        <dbReference type="ChEBI" id="CHEBI:57597"/>
        <dbReference type="ChEBI" id="CHEBI:57642"/>
        <dbReference type="ChEBI" id="CHEBI:57945"/>
        <dbReference type="EC" id="1.1.1.94"/>
    </reaction>
</comment>
<evidence type="ECO:0000256" key="17">
    <source>
        <dbReference type="RuleBase" id="RU000437"/>
    </source>
</evidence>
<feature type="binding site" evidence="13">
    <location>
        <position position="241"/>
    </location>
    <ligand>
        <name>sn-glycerol 3-phosphate</name>
        <dbReference type="ChEBI" id="CHEBI:57597"/>
    </ligand>
</feature>
<feature type="binding site" evidence="13">
    <location>
        <position position="137"/>
    </location>
    <ligand>
        <name>NADPH</name>
        <dbReference type="ChEBI" id="CHEBI:57783"/>
    </ligand>
</feature>
<dbReference type="NCBIfam" id="NF000941">
    <property type="entry name" value="PRK00094.1-3"/>
    <property type="match status" value="1"/>
</dbReference>
<feature type="binding site" evidence="16">
    <location>
        <position position="252"/>
    </location>
    <ligand>
        <name>NAD(+)</name>
        <dbReference type="ChEBI" id="CHEBI:57540"/>
    </ligand>
</feature>
<keyword evidence="13" id="KW-0547">Nucleotide-binding</keyword>
<accession>A0A9E2NP93</accession>
<dbReference type="GO" id="GO:0047952">
    <property type="term" value="F:glycerol-3-phosphate dehydrogenase [NAD(P)+] activity"/>
    <property type="evidence" value="ECO:0007669"/>
    <property type="project" value="UniProtKB-UniRule"/>
</dbReference>
<dbReference type="SUPFAM" id="SSF51735">
    <property type="entry name" value="NAD(P)-binding Rossmann-fold domains"/>
    <property type="match status" value="1"/>
</dbReference>
<comment type="function">
    <text evidence="13">Catalyzes the reduction of the glycolytic intermediate dihydroxyacetone phosphate (DHAP) to sn-glycerol 3-phosphate (G3P), the key precursor for phospholipid synthesis.</text>
</comment>
<feature type="domain" description="Glycerol-3-phosphate dehydrogenase NAD-dependent C-terminal" evidence="19">
    <location>
        <begin position="177"/>
        <end position="317"/>
    </location>
</feature>
<comment type="pathway">
    <text evidence="13">Membrane lipid metabolism; glycerophospholipid metabolism.</text>
</comment>
<dbReference type="NCBIfam" id="NF000940">
    <property type="entry name" value="PRK00094.1-2"/>
    <property type="match status" value="1"/>
</dbReference>
<keyword evidence="13" id="KW-0963">Cytoplasm</keyword>
<dbReference type="GO" id="GO:0008654">
    <property type="term" value="P:phospholipid biosynthetic process"/>
    <property type="evidence" value="ECO:0007669"/>
    <property type="project" value="UniProtKB-KW"/>
</dbReference>
<dbReference type="PANTHER" id="PTHR11728:SF1">
    <property type="entry name" value="GLYCEROL-3-PHOSPHATE DEHYDROGENASE [NAD(+)] 2, CHLOROPLASTIC"/>
    <property type="match status" value="1"/>
</dbReference>
<feature type="binding site" evidence="13">
    <location>
        <position position="276"/>
    </location>
    <ligand>
        <name>NADPH</name>
        <dbReference type="ChEBI" id="CHEBI:57783"/>
    </ligand>
</feature>
<evidence type="ECO:0000256" key="11">
    <source>
        <dbReference type="ARBA" id="ARBA00069372"/>
    </source>
</evidence>
<dbReference type="EMBL" id="JAHLFQ010000253">
    <property type="protein sequence ID" value="MBU3805203.1"/>
    <property type="molecule type" value="Genomic_DNA"/>
</dbReference>
<evidence type="ECO:0000256" key="16">
    <source>
        <dbReference type="PIRSR" id="PIRSR000114-3"/>
    </source>
</evidence>
<keyword evidence="5 13" id="KW-0520">NAD</keyword>
<dbReference type="FunFam" id="1.10.1040.10:FF:000001">
    <property type="entry name" value="Glycerol-3-phosphate dehydrogenase [NAD(P)+]"/>
    <property type="match status" value="1"/>
</dbReference>
<feature type="binding site" evidence="13">
    <location>
        <position position="133"/>
    </location>
    <ligand>
        <name>sn-glycerol 3-phosphate</name>
        <dbReference type="ChEBI" id="CHEBI:57597"/>
    </ligand>
</feature>
<dbReference type="Proteomes" id="UP000824229">
    <property type="component" value="Unassembled WGS sequence"/>
</dbReference>
<proteinExistence type="inferred from homology"/>
<comment type="caution">
    <text evidence="13">Lacks conserved residue(s) required for the propagation of feature annotation.</text>
</comment>
<dbReference type="Pfam" id="PF07479">
    <property type="entry name" value="NAD_Gly3P_dh_C"/>
    <property type="match status" value="1"/>
</dbReference>
<feature type="active site" description="Proton acceptor" evidence="13 14">
    <location>
        <position position="188"/>
    </location>
</feature>
<feature type="binding site" evidence="13">
    <location>
        <position position="188"/>
    </location>
    <ligand>
        <name>sn-glycerol 3-phosphate</name>
        <dbReference type="ChEBI" id="CHEBI:57597"/>
    </ligand>
</feature>
<feature type="binding site" evidence="13">
    <location>
        <position position="252"/>
    </location>
    <ligand>
        <name>sn-glycerol 3-phosphate</name>
        <dbReference type="ChEBI" id="CHEBI:57597"/>
    </ligand>
</feature>
<dbReference type="GO" id="GO:0046167">
    <property type="term" value="P:glycerol-3-phosphate biosynthetic process"/>
    <property type="evidence" value="ECO:0007669"/>
    <property type="project" value="UniProtKB-UniRule"/>
</dbReference>
<feature type="binding site" evidence="13">
    <location>
        <position position="12"/>
    </location>
    <ligand>
        <name>NADPH</name>
        <dbReference type="ChEBI" id="CHEBI:57783"/>
    </ligand>
</feature>
<evidence type="ECO:0000313" key="21">
    <source>
        <dbReference type="Proteomes" id="UP000824229"/>
    </source>
</evidence>
<evidence type="ECO:0000259" key="19">
    <source>
        <dbReference type="Pfam" id="PF07479"/>
    </source>
</evidence>
<feature type="binding site" evidence="13">
    <location>
        <position position="135"/>
    </location>
    <ligand>
        <name>sn-glycerol 3-phosphate</name>
        <dbReference type="ChEBI" id="CHEBI:57597"/>
    </ligand>
</feature>
<protein>
    <recommendedName>
        <fullName evidence="11 13">Glycerol-3-phosphate dehydrogenase [NAD(P)+]</fullName>
        <ecNumber evidence="10 13">1.1.1.94</ecNumber>
    </recommendedName>
    <alternativeName>
        <fullName evidence="13">NAD(P)(+)-dependent glycerol-3-phosphate dehydrogenase</fullName>
    </alternativeName>
    <alternativeName>
        <fullName evidence="12 13">NAD(P)H-dependent dihydroxyacetone-phosphate reductase</fullName>
    </alternativeName>
</protein>
<evidence type="ECO:0000313" key="20">
    <source>
        <dbReference type="EMBL" id="MBU3805203.1"/>
    </source>
</evidence>
<dbReference type="GO" id="GO:0005975">
    <property type="term" value="P:carbohydrate metabolic process"/>
    <property type="evidence" value="ECO:0007669"/>
    <property type="project" value="InterPro"/>
</dbReference>
<dbReference type="PRINTS" id="PR00077">
    <property type="entry name" value="GPDHDRGNASE"/>
</dbReference>
<feature type="binding site" evidence="13">
    <location>
        <position position="251"/>
    </location>
    <ligand>
        <name>sn-glycerol 3-phosphate</name>
        <dbReference type="ChEBI" id="CHEBI:57597"/>
    </ligand>
</feature>